<dbReference type="Proteomes" id="UP000189475">
    <property type="component" value="Unassembled WGS sequence"/>
</dbReference>
<dbReference type="OrthoDB" id="9342548at2"/>
<dbReference type="InterPro" id="IPR010982">
    <property type="entry name" value="Lambda_DNA-bd_dom_sf"/>
</dbReference>
<dbReference type="PROSITE" id="PS50943">
    <property type="entry name" value="HTH_CROC1"/>
    <property type="match status" value="1"/>
</dbReference>
<protein>
    <submittedName>
        <fullName evidence="2">Helix-turn-helix protein</fullName>
    </submittedName>
</protein>
<evidence type="ECO:0000259" key="1">
    <source>
        <dbReference type="PROSITE" id="PS50943"/>
    </source>
</evidence>
<sequence>MNKNIYPFIADEIKFHLKKQAISYKQLGDCLGVSEKTIARSLNNHQSLSIERLSLISNIINVPLSKLLAVAEKQMSRVHYFTQEQDMLMAETLCLYDLLCLLYDEYCRERLAHALNCTLTNVNDYLMQLESVGLIAIHSLTNVSVLVPKHTMFPEPSQYIVKKRQHTLNKLIQSCHQTDNISASIKLVYAQLSEEEYVAFLSNIKQYLSQLVTPTYYKPQLNKKTYTIALLSNETVESAGNIAYPLSLSMTT</sequence>
<dbReference type="SMART" id="SM00530">
    <property type="entry name" value="HTH_XRE"/>
    <property type="match status" value="1"/>
</dbReference>
<proteinExistence type="predicted"/>
<organism evidence="2 3">
    <name type="scientific">Vibrio palustris</name>
    <dbReference type="NCBI Taxonomy" id="1918946"/>
    <lineage>
        <taxon>Bacteria</taxon>
        <taxon>Pseudomonadati</taxon>
        <taxon>Pseudomonadota</taxon>
        <taxon>Gammaproteobacteria</taxon>
        <taxon>Vibrionales</taxon>
        <taxon>Vibrionaceae</taxon>
        <taxon>Vibrio</taxon>
    </lineage>
</organism>
<dbReference type="EMBL" id="FUFT01000005">
    <property type="protein sequence ID" value="SJL84065.1"/>
    <property type="molecule type" value="Genomic_DNA"/>
</dbReference>
<dbReference type="InterPro" id="IPR001387">
    <property type="entry name" value="Cro/C1-type_HTH"/>
</dbReference>
<dbReference type="RefSeq" id="WP_083730722.1">
    <property type="nucleotide sequence ID" value="NZ_AP024888.1"/>
</dbReference>
<dbReference type="GO" id="GO:0003677">
    <property type="term" value="F:DNA binding"/>
    <property type="evidence" value="ECO:0007669"/>
    <property type="project" value="InterPro"/>
</dbReference>
<dbReference type="SUPFAM" id="SSF47413">
    <property type="entry name" value="lambda repressor-like DNA-binding domains"/>
    <property type="match status" value="1"/>
</dbReference>
<keyword evidence="3" id="KW-1185">Reference proteome</keyword>
<dbReference type="Gene3D" id="1.10.260.40">
    <property type="entry name" value="lambda repressor-like DNA-binding domains"/>
    <property type="match status" value="1"/>
</dbReference>
<gene>
    <name evidence="2" type="ORF">VPAL9027_02045</name>
</gene>
<dbReference type="CDD" id="cd00093">
    <property type="entry name" value="HTH_XRE"/>
    <property type="match status" value="1"/>
</dbReference>
<dbReference type="STRING" id="1918946.VPAL9027_02045"/>
<feature type="domain" description="HTH cro/C1-type" evidence="1">
    <location>
        <begin position="13"/>
        <end position="67"/>
    </location>
</feature>
<reference evidence="2 3" key="1">
    <citation type="submission" date="2017-02" db="EMBL/GenBank/DDBJ databases">
        <authorList>
            <person name="Peterson S.W."/>
        </authorList>
    </citation>
    <scope>NUCLEOTIDE SEQUENCE [LARGE SCALE GENOMIC DNA]</scope>
    <source>
        <strain evidence="2 3">CECT 9027</strain>
    </source>
</reference>
<dbReference type="Pfam" id="PF01381">
    <property type="entry name" value="HTH_3"/>
    <property type="match status" value="1"/>
</dbReference>
<evidence type="ECO:0000313" key="2">
    <source>
        <dbReference type="EMBL" id="SJL84065.1"/>
    </source>
</evidence>
<name>A0A1R4B575_9VIBR</name>
<accession>A0A1R4B575</accession>
<dbReference type="AlphaFoldDB" id="A0A1R4B575"/>
<evidence type="ECO:0000313" key="3">
    <source>
        <dbReference type="Proteomes" id="UP000189475"/>
    </source>
</evidence>